<dbReference type="STRING" id="1842532.A7E78_13185"/>
<dbReference type="KEGG" id="pef:A7E78_13185"/>
<evidence type="ECO:0000313" key="2">
    <source>
        <dbReference type="Proteomes" id="UP000182517"/>
    </source>
</evidence>
<accession>A0A1L3GRZ9</accession>
<reference evidence="1 2" key="1">
    <citation type="journal article" date="2017" name="Genome Announc.">
        <title>Complete Genome Sequences of Two Acetylene-Fermenting Pelobacter acetylenicus Strains.</title>
        <authorList>
            <person name="Sutton J.M."/>
            <person name="Baesman S.M."/>
            <person name="Fierst J.L."/>
            <person name="Poret-Peterson A.T."/>
            <person name="Oremland R.S."/>
            <person name="Dunlap D.S."/>
            <person name="Akob D.M."/>
        </authorList>
    </citation>
    <scope>NUCLEOTIDE SEQUENCE [LARGE SCALE GENOMIC DNA]</scope>
    <source>
        <strain evidence="1 2">SFB93</strain>
    </source>
</reference>
<gene>
    <name evidence="1" type="ORF">A7E78_13185</name>
</gene>
<dbReference type="Proteomes" id="UP000182517">
    <property type="component" value="Chromosome"/>
</dbReference>
<name>A0A1L3GRZ9_9BACT</name>
<keyword evidence="2" id="KW-1185">Reference proteome</keyword>
<sequence length="172" mass="19404">MWLLLLVALMAGGGYFYYARQQLTSYWQELLVEWQLIPEPPAEGKGLKPVELTGYFINSQREGQLFVIQGQVLNEGIEPRAAIVVKGSIYDAAGARLAQQSAFCGNPMGKEQLRVWPIMRISERMQNQFGEMLTNLNLEPQRAIPFTLVFKNLPGEVAEFEVIVETSEPVIK</sequence>
<protein>
    <recommendedName>
        <fullName evidence="3">DUF3426 domain-containing protein</fullName>
    </recommendedName>
</protein>
<organism evidence="1 2">
    <name type="scientific">Syntrophotalea acetylenivorans</name>
    <dbReference type="NCBI Taxonomy" id="1842532"/>
    <lineage>
        <taxon>Bacteria</taxon>
        <taxon>Pseudomonadati</taxon>
        <taxon>Thermodesulfobacteriota</taxon>
        <taxon>Desulfuromonadia</taxon>
        <taxon>Desulfuromonadales</taxon>
        <taxon>Syntrophotaleaceae</taxon>
        <taxon>Syntrophotalea</taxon>
    </lineage>
</organism>
<dbReference type="AlphaFoldDB" id="A0A1L3GRZ9"/>
<proteinExistence type="predicted"/>
<dbReference type="InterPro" id="IPR021834">
    <property type="entry name" value="DUF3426"/>
</dbReference>
<dbReference type="EMBL" id="CP015519">
    <property type="protein sequence ID" value="APG28701.1"/>
    <property type="molecule type" value="Genomic_DNA"/>
</dbReference>
<dbReference type="Pfam" id="PF11906">
    <property type="entry name" value="DUF3426"/>
    <property type="match status" value="1"/>
</dbReference>
<evidence type="ECO:0000313" key="1">
    <source>
        <dbReference type="EMBL" id="APG28701.1"/>
    </source>
</evidence>
<evidence type="ECO:0008006" key="3">
    <source>
        <dbReference type="Google" id="ProtNLM"/>
    </source>
</evidence>